<dbReference type="SUPFAM" id="SSF52047">
    <property type="entry name" value="RNI-like"/>
    <property type="match status" value="1"/>
</dbReference>
<dbReference type="SMART" id="SM00368">
    <property type="entry name" value="LRR_RI"/>
    <property type="match status" value="3"/>
</dbReference>
<dbReference type="InterPro" id="IPR001611">
    <property type="entry name" value="Leu-rich_rpt"/>
</dbReference>
<dbReference type="Proteomes" id="UP001497382">
    <property type="component" value="Unassembled WGS sequence"/>
</dbReference>
<organism evidence="1 2">
    <name type="scientific">Larinioides sclopetarius</name>
    <dbReference type="NCBI Taxonomy" id="280406"/>
    <lineage>
        <taxon>Eukaryota</taxon>
        <taxon>Metazoa</taxon>
        <taxon>Ecdysozoa</taxon>
        <taxon>Arthropoda</taxon>
        <taxon>Chelicerata</taxon>
        <taxon>Arachnida</taxon>
        <taxon>Araneae</taxon>
        <taxon>Araneomorphae</taxon>
        <taxon>Entelegynae</taxon>
        <taxon>Araneoidea</taxon>
        <taxon>Araneidae</taxon>
        <taxon>Larinioides</taxon>
    </lineage>
</organism>
<reference evidence="1 2" key="1">
    <citation type="submission" date="2024-04" db="EMBL/GenBank/DDBJ databases">
        <authorList>
            <person name="Rising A."/>
            <person name="Reimegard J."/>
            <person name="Sonavane S."/>
            <person name="Akerstrom W."/>
            <person name="Nylinder S."/>
            <person name="Hedman E."/>
            <person name="Kallberg Y."/>
        </authorList>
    </citation>
    <scope>NUCLEOTIDE SEQUENCE [LARGE SCALE GENOMIC DNA]</scope>
</reference>
<comment type="caution">
    <text evidence="1">The sequence shown here is derived from an EMBL/GenBank/DDBJ whole genome shotgun (WGS) entry which is preliminary data.</text>
</comment>
<name>A0AAV1ZPC7_9ARAC</name>
<evidence type="ECO:0000313" key="1">
    <source>
        <dbReference type="EMBL" id="CAL1272945.1"/>
    </source>
</evidence>
<dbReference type="InterPro" id="IPR052394">
    <property type="entry name" value="LRR-containing"/>
</dbReference>
<dbReference type="Pfam" id="PF13516">
    <property type="entry name" value="LRR_6"/>
    <property type="match status" value="2"/>
</dbReference>
<evidence type="ECO:0008006" key="3">
    <source>
        <dbReference type="Google" id="ProtNLM"/>
    </source>
</evidence>
<accession>A0AAV1ZPC7</accession>
<sequence>MNILCAMLVNLCKNIVNDIPGEQLQFLFQLLNGKQKETLSNLLPLNLPIDLLLTFSLDEVYWKRKCYEKKWTHLNYWLSNCSWKNTFVSYSVVDILDSFINGKSSFAEIKTSLLKFRNYLYVLKINGFKFNYSNNNHKYLPLEDFVFELVSLFPYLKEIYLNNFPLNYEMLLECNDCDLSVNSYQMLSTTLSKTQNLQKFSLIGTKMENFQFSCIIDSLTTLNTLTDVDLSCNLTDSFCDSISKLLNSQLKVLKLSNNQITNSGIKTILDALSSNKSLKILHLDHNSIDDEGAINIFQCLISNINLFNIDLAYNKFTTKCELSLFKLLERNDVLQHLNLSGNTLGQETGWKIYKAVQSNKRLLYLGFQFCGFSAETEDLIHLQMSQNYQNNCHGELKITRKKLLGFRGA</sequence>
<dbReference type="AlphaFoldDB" id="A0AAV1ZPC7"/>
<dbReference type="InterPro" id="IPR032675">
    <property type="entry name" value="LRR_dom_sf"/>
</dbReference>
<dbReference type="PANTHER" id="PTHR24114">
    <property type="entry name" value="LEUCINE RICH REPEAT FAMILY PROTEIN"/>
    <property type="match status" value="1"/>
</dbReference>
<protein>
    <recommendedName>
        <fullName evidence="3">F-box domain-containing protein</fullName>
    </recommendedName>
</protein>
<dbReference type="EMBL" id="CAXIEN010000064">
    <property type="protein sequence ID" value="CAL1272945.1"/>
    <property type="molecule type" value="Genomic_DNA"/>
</dbReference>
<evidence type="ECO:0000313" key="2">
    <source>
        <dbReference type="Proteomes" id="UP001497382"/>
    </source>
</evidence>
<dbReference type="Gene3D" id="3.80.10.10">
    <property type="entry name" value="Ribonuclease Inhibitor"/>
    <property type="match status" value="1"/>
</dbReference>
<dbReference type="PANTHER" id="PTHR24114:SF2">
    <property type="entry name" value="F-BOX DOMAIN-CONTAINING PROTEIN-RELATED"/>
    <property type="match status" value="1"/>
</dbReference>
<gene>
    <name evidence="1" type="ORF">LARSCL_LOCUS6674</name>
</gene>
<proteinExistence type="predicted"/>
<keyword evidence="2" id="KW-1185">Reference proteome</keyword>